<evidence type="ECO:0000313" key="16">
    <source>
        <dbReference type="EMBL" id="TSA86980.1"/>
    </source>
</evidence>
<keyword evidence="5 13" id="KW-0375">Hydrogen ion transport</keyword>
<dbReference type="Pfam" id="PF00430">
    <property type="entry name" value="ATP-synt_B"/>
    <property type="match status" value="1"/>
</dbReference>
<evidence type="ECO:0000256" key="9">
    <source>
        <dbReference type="ARBA" id="ARBA00023310"/>
    </source>
</evidence>
<gene>
    <name evidence="16" type="ORF">FNE76_00490</name>
</gene>
<evidence type="ECO:0000256" key="4">
    <source>
        <dbReference type="ARBA" id="ARBA00022692"/>
    </source>
</evidence>
<evidence type="ECO:0000256" key="6">
    <source>
        <dbReference type="ARBA" id="ARBA00022989"/>
    </source>
</evidence>
<dbReference type="CDD" id="cd06503">
    <property type="entry name" value="ATP-synt_Fo_b"/>
    <property type="match status" value="1"/>
</dbReference>
<accession>A0A553V3F8</accession>
<evidence type="ECO:0000256" key="1">
    <source>
        <dbReference type="ARBA" id="ARBA00005513"/>
    </source>
</evidence>
<evidence type="ECO:0000256" key="12">
    <source>
        <dbReference type="ARBA" id="ARBA00037847"/>
    </source>
</evidence>
<evidence type="ECO:0000256" key="5">
    <source>
        <dbReference type="ARBA" id="ARBA00022781"/>
    </source>
</evidence>
<dbReference type="PANTHER" id="PTHR33445">
    <property type="entry name" value="ATP SYNTHASE SUBUNIT B', CHLOROPLASTIC"/>
    <property type="match status" value="1"/>
</dbReference>
<comment type="subcellular location">
    <subcellularLocation>
        <location evidence="12">Endomembrane system</location>
        <topology evidence="12">Single-pass membrane protein</topology>
    </subcellularLocation>
</comment>
<evidence type="ECO:0000256" key="7">
    <source>
        <dbReference type="ARBA" id="ARBA00023065"/>
    </source>
</evidence>
<keyword evidence="14" id="KW-0175">Coiled coil</keyword>
<evidence type="ECO:0000256" key="8">
    <source>
        <dbReference type="ARBA" id="ARBA00023136"/>
    </source>
</evidence>
<keyword evidence="17" id="KW-1185">Reference proteome</keyword>
<dbReference type="OrthoDB" id="5334261at2"/>
<dbReference type="AlphaFoldDB" id="A0A553V3F8"/>
<dbReference type="GO" id="GO:0012505">
    <property type="term" value="C:endomembrane system"/>
    <property type="evidence" value="ECO:0007669"/>
    <property type="project" value="UniProtKB-SubCell"/>
</dbReference>
<comment type="function">
    <text evidence="11">Component of the F(0) channel, it forms part of the peripheral stalk, linking F(1) to F(0). The b'-subunit is a diverged and duplicated form of b found in plants and photosynthetic bacteria.</text>
</comment>
<keyword evidence="6 15" id="KW-1133">Transmembrane helix</keyword>
<evidence type="ECO:0000256" key="10">
    <source>
        <dbReference type="ARBA" id="ARBA00025198"/>
    </source>
</evidence>
<feature type="transmembrane region" description="Helical" evidence="15">
    <location>
        <begin position="7"/>
        <end position="29"/>
    </location>
</feature>
<dbReference type="NCBIfam" id="NF006293">
    <property type="entry name" value="PRK08476.1"/>
    <property type="match status" value="1"/>
</dbReference>
<evidence type="ECO:0000256" key="13">
    <source>
        <dbReference type="RuleBase" id="RU003848"/>
    </source>
</evidence>
<dbReference type="SUPFAM" id="SSF81573">
    <property type="entry name" value="F1F0 ATP synthase subunit B, membrane domain"/>
    <property type="match status" value="1"/>
</dbReference>
<evidence type="ECO:0000256" key="15">
    <source>
        <dbReference type="SAM" id="Phobius"/>
    </source>
</evidence>
<dbReference type="PANTHER" id="PTHR33445:SF1">
    <property type="entry name" value="ATP SYNTHASE SUBUNIT B"/>
    <property type="match status" value="1"/>
</dbReference>
<comment type="caution">
    <text evidence="16">The sequence shown here is derived from an EMBL/GenBank/DDBJ whole genome shotgun (WGS) entry which is preliminary data.</text>
</comment>
<name>A0A553V3F8_9HELI</name>
<dbReference type="GO" id="GO:0045259">
    <property type="term" value="C:proton-transporting ATP synthase complex"/>
    <property type="evidence" value="ECO:0007669"/>
    <property type="project" value="UniProtKB-KW"/>
</dbReference>
<keyword evidence="2 13" id="KW-0813">Transport</keyword>
<sequence>MNISINLYLMLVVFVTFIVLMWLLHLWVYQPLLANMDGREGSMQKDRQFIDNTTKEIVASKQEAKNLLREARLQADKILQDALQQARSNYEVVLAQKEEELNKDYKRFATQLKESKSNLKLQLLQDLPALEASLKLKISQM</sequence>
<evidence type="ECO:0000256" key="2">
    <source>
        <dbReference type="ARBA" id="ARBA00022448"/>
    </source>
</evidence>
<organism evidence="16 17">
    <name type="scientific">Helicobacter mehlei</name>
    <dbReference type="NCBI Taxonomy" id="2316080"/>
    <lineage>
        <taxon>Bacteria</taxon>
        <taxon>Pseudomonadati</taxon>
        <taxon>Campylobacterota</taxon>
        <taxon>Epsilonproteobacteria</taxon>
        <taxon>Campylobacterales</taxon>
        <taxon>Helicobacteraceae</taxon>
        <taxon>Helicobacter</taxon>
    </lineage>
</organism>
<keyword evidence="4 13" id="KW-0812">Transmembrane</keyword>
<feature type="coiled-coil region" evidence="14">
    <location>
        <begin position="50"/>
        <end position="118"/>
    </location>
</feature>
<dbReference type="InterPro" id="IPR002146">
    <property type="entry name" value="ATP_synth_b/b'su_bac/chlpt"/>
</dbReference>
<keyword evidence="3 13" id="KW-0138">CF(0)</keyword>
<comment type="function">
    <text evidence="10">F(1)F(0) ATP synthase produces ATP from ADP in the presence of a proton or sodium gradient. F-type ATPases consist of two structural domains, F(1) containing the extramembraneous catalytic core and F(0) containing the membrane proton channel, linked together by a central stalk and a peripheral stalk. During catalysis, ATP synthesis in the catalytic domain of F(1) is coupled via a rotary mechanism of the central stalk subunits to proton translocation.</text>
</comment>
<evidence type="ECO:0000256" key="11">
    <source>
        <dbReference type="ARBA" id="ARBA00025614"/>
    </source>
</evidence>
<comment type="similarity">
    <text evidence="1 13">Belongs to the ATPase B chain family.</text>
</comment>
<evidence type="ECO:0000256" key="14">
    <source>
        <dbReference type="SAM" id="Coils"/>
    </source>
</evidence>
<dbReference type="InterPro" id="IPR028987">
    <property type="entry name" value="ATP_synth_B-like_membr_sf"/>
</dbReference>
<evidence type="ECO:0000313" key="17">
    <source>
        <dbReference type="Proteomes" id="UP000319322"/>
    </source>
</evidence>
<reference evidence="16 17" key="1">
    <citation type="submission" date="2019-07" db="EMBL/GenBank/DDBJ databases">
        <title>Helicobacter labacensis sp. nov., Helicobacter mehlei sp. nov. and Helicobacter vulpis sp. nov., isolated from gastric mucosa of red fox (Vulpis vulpis).</title>
        <authorList>
            <person name="Kusar D."/>
            <person name="Gruntar I."/>
            <person name="Pate M."/>
            <person name="Zajc U."/>
            <person name="Ocepek M."/>
        </authorList>
    </citation>
    <scope>NUCLEOTIDE SEQUENCE [LARGE SCALE GENOMIC DNA]</scope>
    <source>
        <strain evidence="16 17">L8b</strain>
    </source>
</reference>
<dbReference type="RefSeq" id="WP_120948075.1">
    <property type="nucleotide sequence ID" value="NZ_QXQP01000003.1"/>
</dbReference>
<dbReference type="GO" id="GO:0046961">
    <property type="term" value="F:proton-transporting ATPase activity, rotational mechanism"/>
    <property type="evidence" value="ECO:0007669"/>
    <property type="project" value="TreeGrafter"/>
</dbReference>
<dbReference type="EMBL" id="VKGC01000001">
    <property type="protein sequence ID" value="TSA86980.1"/>
    <property type="molecule type" value="Genomic_DNA"/>
</dbReference>
<dbReference type="GO" id="GO:0015986">
    <property type="term" value="P:proton motive force-driven ATP synthesis"/>
    <property type="evidence" value="ECO:0007669"/>
    <property type="project" value="InterPro"/>
</dbReference>
<dbReference type="Proteomes" id="UP000319322">
    <property type="component" value="Unassembled WGS sequence"/>
</dbReference>
<dbReference type="InterPro" id="IPR050059">
    <property type="entry name" value="ATP_synthase_B_chain"/>
</dbReference>
<keyword evidence="7 13" id="KW-0406">Ion transport</keyword>
<keyword evidence="9" id="KW-0066">ATP synthesis</keyword>
<keyword evidence="8 15" id="KW-0472">Membrane</keyword>
<reference evidence="17" key="2">
    <citation type="submission" date="2019-07" db="EMBL/GenBank/DDBJ databases">
        <title>Helicobacter labacensis sp. nov., Helicobacter mehlei sp. nov. and Helicobacter vulpis sp. nov., isolated from gastric mucosa of red fox (Vulpis vulpis).</title>
        <authorList>
            <person name="Papic B."/>
        </authorList>
    </citation>
    <scope>NUCLEOTIDE SEQUENCE [LARGE SCALE GENOMIC DNA]</scope>
    <source>
        <strain evidence="17">L8b</strain>
    </source>
</reference>
<proteinExistence type="inferred from homology"/>
<evidence type="ECO:0000256" key="3">
    <source>
        <dbReference type="ARBA" id="ARBA00022547"/>
    </source>
</evidence>
<protein>
    <submittedName>
        <fullName evidence="16">F0F1 ATP synthase subunit B</fullName>
    </submittedName>
</protein>
<reference evidence="16 17" key="3">
    <citation type="submission" date="2019-07" db="EMBL/GenBank/DDBJ databases">
        <authorList>
            <person name="Papic B."/>
        </authorList>
    </citation>
    <scope>NUCLEOTIDE SEQUENCE [LARGE SCALE GENOMIC DNA]</scope>
    <source>
        <strain evidence="16 17">L8b</strain>
    </source>
</reference>